<dbReference type="SUPFAM" id="SSF56059">
    <property type="entry name" value="Glutathione synthetase ATP-binding domain-like"/>
    <property type="match status" value="1"/>
</dbReference>
<dbReference type="InterPro" id="IPR013815">
    <property type="entry name" value="ATP_grasp_subdomain_1"/>
</dbReference>
<dbReference type="Gene3D" id="3.30.1490.20">
    <property type="entry name" value="ATP-grasp fold, A domain"/>
    <property type="match status" value="1"/>
</dbReference>
<dbReference type="InterPro" id="IPR002192">
    <property type="entry name" value="PPDK_AMP/ATP-bd"/>
</dbReference>
<comment type="similarity">
    <text evidence="2">Belongs to the PEP-utilizing enzyme family.</text>
</comment>
<evidence type="ECO:0000313" key="13">
    <source>
        <dbReference type="EMBL" id="KAF0889127.1"/>
    </source>
</evidence>
<keyword evidence="5" id="KW-0479">Metal-binding</keyword>
<dbReference type="GO" id="GO:0016301">
    <property type="term" value="F:kinase activity"/>
    <property type="evidence" value="ECO:0007669"/>
    <property type="project" value="UniProtKB-KW"/>
</dbReference>
<evidence type="ECO:0000256" key="2">
    <source>
        <dbReference type="ARBA" id="ARBA00007837"/>
    </source>
</evidence>
<dbReference type="Gene3D" id="2.60.40.10">
    <property type="entry name" value="Immunoglobulins"/>
    <property type="match status" value="1"/>
</dbReference>
<reference evidence="13 14" key="1">
    <citation type="submission" date="2019-11" db="EMBL/GenBank/DDBJ databases">
        <title>Whole genome sequence of Oryza granulata.</title>
        <authorList>
            <person name="Li W."/>
        </authorList>
    </citation>
    <scope>NUCLEOTIDE SEQUENCE [LARGE SCALE GENOMIC DNA]</scope>
    <source>
        <strain evidence="14">cv. Menghai</strain>
        <tissue evidence="13">Leaf</tissue>
    </source>
</reference>
<evidence type="ECO:0000256" key="4">
    <source>
        <dbReference type="ARBA" id="ARBA00022679"/>
    </source>
</evidence>
<feature type="domain" description="CBM20" evidence="12">
    <location>
        <begin position="69"/>
        <end position="170"/>
    </location>
</feature>
<keyword evidence="10" id="KW-0119">Carbohydrate metabolism</keyword>
<dbReference type="PANTHER" id="PTHR47453:SF1">
    <property type="entry name" value="PHOSPHOGLUCAN, WATER DIKINASE, CHLOROPLASTIC"/>
    <property type="match status" value="1"/>
</dbReference>
<evidence type="ECO:0000256" key="9">
    <source>
        <dbReference type="ARBA" id="ARBA00022842"/>
    </source>
</evidence>
<comment type="cofactor">
    <cofactor evidence="1">
        <name>Mg(2+)</name>
        <dbReference type="ChEBI" id="CHEBI:18420"/>
    </cofactor>
</comment>
<comment type="caution">
    <text evidence="13">The sequence shown here is derived from an EMBL/GenBank/DDBJ whole genome shotgun (WGS) entry which is preliminary data.</text>
</comment>
<organism evidence="13 14">
    <name type="scientific">Oryza meyeriana var. granulata</name>
    <dbReference type="NCBI Taxonomy" id="110450"/>
    <lineage>
        <taxon>Eukaryota</taxon>
        <taxon>Viridiplantae</taxon>
        <taxon>Streptophyta</taxon>
        <taxon>Embryophyta</taxon>
        <taxon>Tracheophyta</taxon>
        <taxon>Spermatophyta</taxon>
        <taxon>Magnoliopsida</taxon>
        <taxon>Liliopsida</taxon>
        <taxon>Poales</taxon>
        <taxon>Poaceae</taxon>
        <taxon>BOP clade</taxon>
        <taxon>Oryzoideae</taxon>
        <taxon>Oryzeae</taxon>
        <taxon>Oryzinae</taxon>
        <taxon>Oryza</taxon>
        <taxon>Oryza meyeriana</taxon>
    </lineage>
</organism>
<evidence type="ECO:0000256" key="11">
    <source>
        <dbReference type="SAM" id="MobiDB-lite"/>
    </source>
</evidence>
<dbReference type="GO" id="GO:0046872">
    <property type="term" value="F:metal ion binding"/>
    <property type="evidence" value="ECO:0007669"/>
    <property type="project" value="UniProtKB-KW"/>
</dbReference>
<dbReference type="Pfam" id="PF22973">
    <property type="entry name" value="GWD1_pHisD"/>
    <property type="match status" value="1"/>
</dbReference>
<comment type="subunit">
    <text evidence="3">Homodimer.</text>
</comment>
<dbReference type="Gene3D" id="3.30.470.20">
    <property type="entry name" value="ATP-grasp fold, B domain"/>
    <property type="match status" value="1"/>
</dbReference>
<evidence type="ECO:0000313" key="14">
    <source>
        <dbReference type="Proteomes" id="UP000479710"/>
    </source>
</evidence>
<dbReference type="SUPFAM" id="SSF49452">
    <property type="entry name" value="Starch-binding domain-like"/>
    <property type="match status" value="1"/>
</dbReference>
<evidence type="ECO:0000259" key="12">
    <source>
        <dbReference type="PROSITE" id="PS51166"/>
    </source>
</evidence>
<dbReference type="OrthoDB" id="6123450at2759"/>
<dbReference type="InterPro" id="IPR002044">
    <property type="entry name" value="CBM20"/>
</dbReference>
<dbReference type="AlphaFoldDB" id="A0A6G1BN05"/>
<dbReference type="Proteomes" id="UP000479710">
    <property type="component" value="Unassembled WGS sequence"/>
</dbReference>
<proteinExistence type="inferred from homology"/>
<dbReference type="PANTHER" id="PTHR47453">
    <property type="entry name" value="PHOSPHOGLUCAN, WATER DIKINASE, CHLOROPLASTIC"/>
    <property type="match status" value="1"/>
</dbReference>
<dbReference type="Pfam" id="PF00686">
    <property type="entry name" value="CBM_20"/>
    <property type="match status" value="1"/>
</dbReference>
<evidence type="ECO:0000256" key="8">
    <source>
        <dbReference type="ARBA" id="ARBA00022840"/>
    </source>
</evidence>
<keyword evidence="4" id="KW-0808">Transferase</keyword>
<dbReference type="InterPro" id="IPR013783">
    <property type="entry name" value="Ig-like_fold"/>
</dbReference>
<sequence>MASLRPLDPSLAIGARPYRGLVLPPPPPRVGAGELLRWGAVALPGRRGFSCRGGSAASAAERTKEKKKRDSSKQPLVHLQVCLEHQVKFGEHVGIIGSTKELGSWKEQVELEWTPDGWVCQFKLPGETLVEFKFVIFLKGRKDKIWEDGNNRVVELPKDGKFDIVCHWNRTNEPLELLGTPKFKLVGEAEKNTGDDATASENIAPEDFEDISVDGDVDLAPEAESSKFSGQWQGSETVFMRSNEHRNKETDRMWDTTGLDGIALKLVEGDKASRNWWRKLEVVRGMLSESCDDQSRLEALIYSAIYLKWIYTGQIACFEDGGHHRPNKHAEISRQIFRELEMMYYGKTTSAQDVLVIRKMHPCLPSFKSEFTASVPLTRIRDIAHRNDIPHDLKQEIKHTIQNKLHRNAGPEDLIATEAMLARITKTPGEYSEAFVEQFKIFYRELKDFFNAGSLFEQLESMKESLNESGLEVLSSFVEIKRSLDQVDNAKDLDKNCIIQVFLTTLQSLSSLRLVLMKGLESGLRNDAPDNAIAMRQKWRLCEIGLEDYSFVILSRYINTFEALGGSDLLAKDVASNTIIWDTTLDALVIGINQVSFSGWKTDECIAIGNELLSWKQKGLFESEGCEDGKYIWALRLKATLDRARRLTEEYSEALLSIFPEKVMVIGKALGIPDNSVRTYTEAEIRSGIVFQVSKLCTVLLKAIREVLGSSGWDVLVPGVAHGALIRVERIVPGSLPSFVKEHVVLIVNKADGDEEVKAAGDNIVGVILLQELPHLSHLGVRARQEKVVFVTCEDGDTVADVYSLEGKYVRLEASSIDVNLSIVSEENVNAVSSESNNTGNPFVQKLQNEFSLPLDIEMPMQMSKKNNTLGVNGSYGVLELSEASVESAGAKAAACRTLSVLASLSNKVCSDQGIPAAFRVPSGAVIPFGSMEDALKKSESLESYASLLEKIETAKVENGEVDSLSLELQAIISHISPSEETIKFLKRIFPQGVRLIVRSSANVEDLAGMSAAGLYDSIPNVSLMDTSAFGAAVGKVWASLYTRRAILSRRAAGVSQRDAKMAVLVQEMLQPDLSFVLHTVSPADHDPKLVEAEIAPGLGEMLASGTRGTPWRLSCNKFDGKITTLAFSNFSEEMSVHNSGPANGEVIRLTVDYSKKPLSVDATFRKQFGQRLAALGQYLEQKFGNAQDVEGCLVGKDIFVVQSRPQP</sequence>
<dbReference type="SMART" id="SM01065">
    <property type="entry name" value="CBM_2"/>
    <property type="match status" value="1"/>
</dbReference>
<feature type="region of interest" description="Disordered" evidence="11">
    <location>
        <begin position="50"/>
        <end position="73"/>
    </location>
</feature>
<evidence type="ECO:0000256" key="5">
    <source>
        <dbReference type="ARBA" id="ARBA00022723"/>
    </source>
</evidence>
<evidence type="ECO:0000256" key="7">
    <source>
        <dbReference type="ARBA" id="ARBA00022777"/>
    </source>
</evidence>
<dbReference type="GO" id="GO:2001070">
    <property type="term" value="F:starch binding"/>
    <property type="evidence" value="ECO:0007669"/>
    <property type="project" value="InterPro"/>
</dbReference>
<evidence type="ECO:0000256" key="3">
    <source>
        <dbReference type="ARBA" id="ARBA00011738"/>
    </source>
</evidence>
<dbReference type="InterPro" id="IPR054481">
    <property type="entry name" value="GWD1_pHisD"/>
</dbReference>
<evidence type="ECO:0000256" key="6">
    <source>
        <dbReference type="ARBA" id="ARBA00022741"/>
    </source>
</evidence>
<keyword evidence="6" id="KW-0547">Nucleotide-binding</keyword>
<dbReference type="EMBL" id="SPHZ02000012">
    <property type="protein sequence ID" value="KAF0889127.1"/>
    <property type="molecule type" value="Genomic_DNA"/>
</dbReference>
<gene>
    <name evidence="13" type="ORF">E2562_022141</name>
</gene>
<name>A0A6G1BN05_9ORYZ</name>
<protein>
    <recommendedName>
        <fullName evidence="12">CBM20 domain-containing protein</fullName>
    </recommendedName>
</protein>
<accession>A0A6G1BN05</accession>
<keyword evidence="14" id="KW-1185">Reference proteome</keyword>
<dbReference type="InterPro" id="IPR013784">
    <property type="entry name" value="Carb-bd-like_fold"/>
</dbReference>
<keyword evidence="9" id="KW-0460">Magnesium</keyword>
<dbReference type="GO" id="GO:0005524">
    <property type="term" value="F:ATP binding"/>
    <property type="evidence" value="ECO:0007669"/>
    <property type="project" value="UniProtKB-KW"/>
</dbReference>
<evidence type="ECO:0000256" key="1">
    <source>
        <dbReference type="ARBA" id="ARBA00001946"/>
    </source>
</evidence>
<dbReference type="Pfam" id="PF01326">
    <property type="entry name" value="PPDK_N"/>
    <property type="match status" value="1"/>
</dbReference>
<evidence type="ECO:0000256" key="10">
    <source>
        <dbReference type="ARBA" id="ARBA00023277"/>
    </source>
</evidence>
<dbReference type="PROSITE" id="PS51166">
    <property type="entry name" value="CBM20"/>
    <property type="match status" value="1"/>
</dbReference>
<keyword evidence="8" id="KW-0067">ATP-binding</keyword>
<keyword evidence="7" id="KW-0418">Kinase</keyword>